<feature type="coiled-coil region" evidence="1">
    <location>
        <begin position="27"/>
        <end position="61"/>
    </location>
</feature>
<dbReference type="AlphaFoldDB" id="A0A4P9WAY7"/>
<feature type="non-terminal residue" evidence="3">
    <location>
        <position position="1"/>
    </location>
</feature>
<feature type="compositionally biased region" description="Acidic residues" evidence="2">
    <location>
        <begin position="623"/>
        <end position="642"/>
    </location>
</feature>
<dbReference type="SUPFAM" id="SSF90257">
    <property type="entry name" value="Myosin rod fragments"/>
    <property type="match status" value="1"/>
</dbReference>
<sequence length="642" mass="73679">EESRLLAERVETLQKQTSESLAQKEETKMLAERMESLERTNKSLIDRNESLAAENKSLSTENTAVRDQYQQALRDNSALIDKAVKATEAAEAAKHARPKISQEDWREVNERVDILMRENDALMEELKTKNGEVERLRLEISRQGKNLNTITQDLGDTRDHLTAVQEELDATLQRRAQLERELKMSADELMAAQNEIDGLHAEIRRYGVELRGALGKNGELASLEKRIGELEEKEVEGYQDVQRQIEKAEEAHLDRDKALVREQQAQREIQRLAAKLQELPAKCREKSEAEIAEMRNQLMADRRKHGEEMNALEITCANLQAQIERAVRDRRAAESELEKVSRHIPTENDRLAVTLEELGAKQIAERGEEAYRRLRRVERELEETKEDRVKMLSKLADLEHAHKNLNDAKIRAEKQHEADFAAVNEKYESQMSDLSSKLEHVSEAHAKTCREMQQLLILATLQSSLQSARARVDELEAMIARSESLRRDLATQTAEEKRVAAAVLARCREAEGRCEGLRRRVMEEAAKVGEGMEERKRLQRDLDRAVLEKERLERDIAYQSKQNDTGRLSARLRSAAADDRREDPSILHHTSTEVHNLRAELNRVKQRARAKHPLLSIDISSDHEEDDDDDEDEDDMELGLKA</sequence>
<feature type="compositionally biased region" description="Basic and acidic residues" evidence="2">
    <location>
        <begin position="1"/>
        <end position="12"/>
    </location>
</feature>
<evidence type="ECO:0000313" key="3">
    <source>
        <dbReference type="EMBL" id="RKO88745.1"/>
    </source>
</evidence>
<dbReference type="PANTHER" id="PTHR35970">
    <property type="entry name" value="SODIUM CHANNEL AND CLATHRIN LINKER 1"/>
    <property type="match status" value="1"/>
</dbReference>
<feature type="coiled-coil region" evidence="1">
    <location>
        <begin position="105"/>
        <end position="492"/>
    </location>
</feature>
<evidence type="ECO:0000313" key="4">
    <source>
        <dbReference type="Proteomes" id="UP000269721"/>
    </source>
</evidence>
<dbReference type="PANTHER" id="PTHR35970:SF1">
    <property type="entry name" value="SODIUM CHANNEL AND CLATHRIN LINKER 1"/>
    <property type="match status" value="1"/>
</dbReference>
<dbReference type="GO" id="GO:0005814">
    <property type="term" value="C:centriole"/>
    <property type="evidence" value="ECO:0007669"/>
    <property type="project" value="TreeGrafter"/>
</dbReference>
<evidence type="ECO:0000256" key="1">
    <source>
        <dbReference type="SAM" id="Coils"/>
    </source>
</evidence>
<dbReference type="InterPro" id="IPR031887">
    <property type="entry name" value="SDCCAG8"/>
</dbReference>
<dbReference type="EMBL" id="KZ996508">
    <property type="protein sequence ID" value="RKO88745.1"/>
    <property type="molecule type" value="Genomic_DNA"/>
</dbReference>
<organism evidence="3 4">
    <name type="scientific">Blyttiomyces helicus</name>
    <dbReference type="NCBI Taxonomy" id="388810"/>
    <lineage>
        <taxon>Eukaryota</taxon>
        <taxon>Fungi</taxon>
        <taxon>Fungi incertae sedis</taxon>
        <taxon>Chytridiomycota</taxon>
        <taxon>Chytridiomycota incertae sedis</taxon>
        <taxon>Chytridiomycetes</taxon>
        <taxon>Chytridiomycetes incertae sedis</taxon>
        <taxon>Blyttiomyces</taxon>
    </lineage>
</organism>
<feature type="compositionally biased region" description="Basic and acidic residues" evidence="2">
    <location>
        <begin position="576"/>
        <end position="591"/>
    </location>
</feature>
<proteinExistence type="predicted"/>
<dbReference type="InterPro" id="IPR038911">
    <property type="entry name" value="SCLT1"/>
</dbReference>
<dbReference type="Proteomes" id="UP000269721">
    <property type="component" value="Unassembled WGS sequence"/>
</dbReference>
<accession>A0A4P9WAY7</accession>
<dbReference type="Pfam" id="PF15964">
    <property type="entry name" value="CCCAP"/>
    <property type="match status" value="1"/>
</dbReference>
<feature type="region of interest" description="Disordered" evidence="2">
    <location>
        <begin position="608"/>
        <end position="642"/>
    </location>
</feature>
<dbReference type="OrthoDB" id="551053at2759"/>
<keyword evidence="4" id="KW-1185">Reference proteome</keyword>
<name>A0A4P9WAY7_9FUNG</name>
<gene>
    <name evidence="3" type="ORF">BDK51DRAFT_33899</name>
</gene>
<feature type="region of interest" description="Disordered" evidence="2">
    <location>
        <begin position="557"/>
        <end position="591"/>
    </location>
</feature>
<feature type="region of interest" description="Disordered" evidence="2">
    <location>
        <begin position="1"/>
        <end position="25"/>
    </location>
</feature>
<dbReference type="GO" id="GO:0060271">
    <property type="term" value="P:cilium assembly"/>
    <property type="evidence" value="ECO:0007669"/>
    <property type="project" value="TreeGrafter"/>
</dbReference>
<keyword evidence="1" id="KW-0175">Coiled coil</keyword>
<reference evidence="4" key="1">
    <citation type="journal article" date="2018" name="Nat. Microbiol.">
        <title>Leveraging single-cell genomics to expand the fungal tree of life.</title>
        <authorList>
            <person name="Ahrendt S.R."/>
            <person name="Quandt C.A."/>
            <person name="Ciobanu D."/>
            <person name="Clum A."/>
            <person name="Salamov A."/>
            <person name="Andreopoulos B."/>
            <person name="Cheng J.F."/>
            <person name="Woyke T."/>
            <person name="Pelin A."/>
            <person name="Henrissat B."/>
            <person name="Reynolds N.K."/>
            <person name="Benny G.L."/>
            <person name="Smith M.E."/>
            <person name="James T.Y."/>
            <person name="Grigoriev I.V."/>
        </authorList>
    </citation>
    <scope>NUCLEOTIDE SEQUENCE [LARGE SCALE GENOMIC DNA]</scope>
</reference>
<evidence type="ECO:0000256" key="2">
    <source>
        <dbReference type="SAM" id="MobiDB-lite"/>
    </source>
</evidence>
<protein>
    <submittedName>
        <fullName evidence="3">Uncharacterized protein</fullName>
    </submittedName>
</protein>